<gene>
    <name evidence="15" type="ORF">FSB73_14625</name>
</gene>
<keyword evidence="9" id="KW-0010">Activator</keyword>
<dbReference type="GO" id="GO:0005737">
    <property type="term" value="C:cytoplasm"/>
    <property type="evidence" value="ECO:0007669"/>
    <property type="project" value="UniProtKB-SubCell"/>
</dbReference>
<evidence type="ECO:0000313" key="16">
    <source>
        <dbReference type="Proteomes" id="UP000321291"/>
    </source>
</evidence>
<keyword evidence="16" id="KW-1185">Reference proteome</keyword>
<dbReference type="KEGG" id="agi:FSB73_14625"/>
<proteinExistence type="inferred from homology"/>
<dbReference type="OrthoDB" id="9791355at2"/>
<sequence length="219" mass="24917">MSFTEENYLKTIYSLSKQNKGKIANLSIAEKLHINPATVTEMLKKLNEKNLIDYNRIDGAALTSQGESLALKVIRKHRLWETFLVNKLSFNWDEVHEIAEQLEHIQSDKLIRQLDKLLGFPKFDPHGDPIPDKNGQLPQSQAFPLVSVEEPGTTYKLIGVANHTTAFLQYLDKIKITINDKIEIKEIHEFDHSMVIRIGNRTAVMISSEVAKNLLVSAQ</sequence>
<dbReference type="SUPFAM" id="SSF47979">
    <property type="entry name" value="Iron-dependent repressor protein, dimerization domain"/>
    <property type="match status" value="1"/>
</dbReference>
<evidence type="ECO:0000256" key="4">
    <source>
        <dbReference type="ARBA" id="ARBA00022386"/>
    </source>
</evidence>
<dbReference type="GO" id="GO:0046914">
    <property type="term" value="F:transition metal ion binding"/>
    <property type="evidence" value="ECO:0007669"/>
    <property type="project" value="InterPro"/>
</dbReference>
<evidence type="ECO:0000256" key="11">
    <source>
        <dbReference type="ARBA" id="ARBA00023211"/>
    </source>
</evidence>
<evidence type="ECO:0000256" key="6">
    <source>
        <dbReference type="ARBA" id="ARBA00022491"/>
    </source>
</evidence>
<evidence type="ECO:0000256" key="13">
    <source>
        <dbReference type="ARBA" id="ARBA00032593"/>
    </source>
</evidence>
<comment type="subcellular location">
    <subcellularLocation>
        <location evidence="1">Cytoplasm</location>
    </subcellularLocation>
</comment>
<evidence type="ECO:0000259" key="14">
    <source>
        <dbReference type="PROSITE" id="PS50944"/>
    </source>
</evidence>
<dbReference type="InterPro" id="IPR038157">
    <property type="entry name" value="FeoA_core_dom"/>
</dbReference>
<dbReference type="InterPro" id="IPR036421">
    <property type="entry name" value="Fe_dep_repressor_sf"/>
</dbReference>
<dbReference type="InterPro" id="IPR022687">
    <property type="entry name" value="HTH_DTXR"/>
</dbReference>
<dbReference type="InterPro" id="IPR022689">
    <property type="entry name" value="Iron_dep_repressor"/>
</dbReference>
<accession>A0A5B8VVS8</accession>
<keyword evidence="5" id="KW-0963">Cytoplasm</keyword>
<dbReference type="GO" id="GO:0003700">
    <property type="term" value="F:DNA-binding transcription factor activity"/>
    <property type="evidence" value="ECO:0007669"/>
    <property type="project" value="InterPro"/>
</dbReference>
<comment type="similarity">
    <text evidence="2">Belongs to the DtxR/MntR family.</text>
</comment>
<evidence type="ECO:0000256" key="2">
    <source>
        <dbReference type="ARBA" id="ARBA00007871"/>
    </source>
</evidence>
<dbReference type="Pfam" id="PF01325">
    <property type="entry name" value="Fe_dep_repress"/>
    <property type="match status" value="1"/>
</dbReference>
<comment type="function">
    <text evidence="12">In the presence of manganese, represses expression of mntH and mntS. Up-regulates expression of mntP.</text>
</comment>
<keyword evidence="7" id="KW-0805">Transcription regulation</keyword>
<dbReference type="InterPro" id="IPR036390">
    <property type="entry name" value="WH_DNA-bd_sf"/>
</dbReference>
<dbReference type="Gene3D" id="2.30.30.90">
    <property type="match status" value="1"/>
</dbReference>
<evidence type="ECO:0000313" key="15">
    <source>
        <dbReference type="EMBL" id="QEC74298.1"/>
    </source>
</evidence>
<dbReference type="AlphaFoldDB" id="A0A5B8VVS8"/>
<dbReference type="InterPro" id="IPR007167">
    <property type="entry name" value="Fe-transptr_FeoA-like"/>
</dbReference>
<dbReference type="GO" id="GO:0003677">
    <property type="term" value="F:DNA binding"/>
    <property type="evidence" value="ECO:0007669"/>
    <property type="project" value="UniProtKB-KW"/>
</dbReference>
<dbReference type="GO" id="GO:0046983">
    <property type="term" value="F:protein dimerization activity"/>
    <property type="evidence" value="ECO:0007669"/>
    <property type="project" value="InterPro"/>
</dbReference>
<name>A0A5B8VVS8_9BACT</name>
<dbReference type="Proteomes" id="UP000321291">
    <property type="component" value="Chromosome"/>
</dbReference>
<evidence type="ECO:0000256" key="3">
    <source>
        <dbReference type="ARBA" id="ARBA00011738"/>
    </source>
</evidence>
<dbReference type="Pfam" id="PF02742">
    <property type="entry name" value="Fe_dep_repr_C"/>
    <property type="match status" value="1"/>
</dbReference>
<keyword evidence="10" id="KW-0804">Transcription</keyword>
<comment type="subunit">
    <text evidence="3">Homodimer.</text>
</comment>
<dbReference type="PANTHER" id="PTHR33238">
    <property type="entry name" value="IRON (METAL) DEPENDENT REPRESSOR, DTXR FAMILY"/>
    <property type="match status" value="1"/>
</dbReference>
<evidence type="ECO:0000256" key="8">
    <source>
        <dbReference type="ARBA" id="ARBA00023125"/>
    </source>
</evidence>
<evidence type="ECO:0000256" key="10">
    <source>
        <dbReference type="ARBA" id="ARBA00023163"/>
    </source>
</evidence>
<evidence type="ECO:0000256" key="5">
    <source>
        <dbReference type="ARBA" id="ARBA00022490"/>
    </source>
</evidence>
<dbReference type="Gene3D" id="1.10.60.10">
    <property type="entry name" value="Iron dependent repressor, metal binding and dimerisation domain"/>
    <property type="match status" value="1"/>
</dbReference>
<dbReference type="SUPFAM" id="SSF46785">
    <property type="entry name" value="Winged helix' DNA-binding domain"/>
    <property type="match status" value="1"/>
</dbReference>
<dbReference type="PROSITE" id="PS50944">
    <property type="entry name" value="HTH_DTXR"/>
    <property type="match status" value="1"/>
</dbReference>
<dbReference type="PANTHER" id="PTHR33238:SF11">
    <property type="entry name" value="TRANSCRIPTIONAL REGULATOR MNTR"/>
    <property type="match status" value="1"/>
</dbReference>
<keyword evidence="8" id="KW-0238">DNA-binding</keyword>
<protein>
    <recommendedName>
        <fullName evidence="4">Transcriptional regulator MntR</fullName>
    </recommendedName>
    <alternativeName>
        <fullName evidence="13">Manganese transport regulator</fullName>
    </alternativeName>
</protein>
<evidence type="ECO:0000256" key="12">
    <source>
        <dbReference type="ARBA" id="ARBA00025185"/>
    </source>
</evidence>
<evidence type="ECO:0000256" key="1">
    <source>
        <dbReference type="ARBA" id="ARBA00004496"/>
    </source>
</evidence>
<feature type="domain" description="HTH dtxR-type" evidence="14">
    <location>
        <begin position="1"/>
        <end position="63"/>
    </location>
</feature>
<dbReference type="SMART" id="SM00529">
    <property type="entry name" value="HTH_DTXR"/>
    <property type="match status" value="1"/>
</dbReference>
<evidence type="ECO:0000256" key="9">
    <source>
        <dbReference type="ARBA" id="ARBA00023159"/>
    </source>
</evidence>
<dbReference type="Gene3D" id="1.10.10.10">
    <property type="entry name" value="Winged helix-like DNA-binding domain superfamily/Winged helix DNA-binding domain"/>
    <property type="match status" value="1"/>
</dbReference>
<keyword evidence="11" id="KW-0464">Manganese</keyword>
<dbReference type="InterPro" id="IPR050536">
    <property type="entry name" value="DtxR_MntR_Metal-Reg"/>
</dbReference>
<dbReference type="InterPro" id="IPR001367">
    <property type="entry name" value="Fe_dep_repressor"/>
</dbReference>
<keyword evidence="6" id="KW-0678">Repressor</keyword>
<dbReference type="InterPro" id="IPR036388">
    <property type="entry name" value="WH-like_DNA-bd_sf"/>
</dbReference>
<dbReference type="EMBL" id="CP042434">
    <property type="protein sequence ID" value="QEC74298.1"/>
    <property type="molecule type" value="Genomic_DNA"/>
</dbReference>
<evidence type="ECO:0000256" key="7">
    <source>
        <dbReference type="ARBA" id="ARBA00023015"/>
    </source>
</evidence>
<dbReference type="Pfam" id="PF04023">
    <property type="entry name" value="FeoA"/>
    <property type="match status" value="1"/>
</dbReference>
<reference evidence="15 16" key="1">
    <citation type="journal article" date="2017" name="Int. J. Syst. Evol. Microbiol.">
        <title>Arachidicoccus ginsenosidivorans sp. nov., with ginsenoside-converting activity isolated from ginseng cultivating soil.</title>
        <authorList>
            <person name="Siddiqi M.Z."/>
            <person name="Aslam Z."/>
            <person name="Im W.T."/>
        </authorList>
    </citation>
    <scope>NUCLEOTIDE SEQUENCE [LARGE SCALE GENOMIC DNA]</scope>
    <source>
        <strain evidence="15 16">Gsoil 809</strain>
    </source>
</reference>
<organism evidence="15 16">
    <name type="scientific">Arachidicoccus ginsenosidivorans</name>
    <dbReference type="NCBI Taxonomy" id="496057"/>
    <lineage>
        <taxon>Bacteria</taxon>
        <taxon>Pseudomonadati</taxon>
        <taxon>Bacteroidota</taxon>
        <taxon>Chitinophagia</taxon>
        <taxon>Chitinophagales</taxon>
        <taxon>Chitinophagaceae</taxon>
        <taxon>Arachidicoccus</taxon>
    </lineage>
</organism>